<dbReference type="Proteomes" id="UP001417504">
    <property type="component" value="Unassembled WGS sequence"/>
</dbReference>
<feature type="zinc finger region" description="C3H1-type" evidence="2">
    <location>
        <begin position="387"/>
        <end position="414"/>
    </location>
</feature>
<evidence type="ECO:0000256" key="2">
    <source>
        <dbReference type="PROSITE-ProRule" id="PRU00723"/>
    </source>
</evidence>
<comment type="caution">
    <text evidence="5">The sequence shown here is derived from an EMBL/GenBank/DDBJ whole genome shotgun (WGS) entry which is preliminary data.</text>
</comment>
<dbReference type="PANTHER" id="PTHR13119:SF12">
    <property type="entry name" value="PROTEIN SUPPRESSOR OF SABLE"/>
    <property type="match status" value="1"/>
</dbReference>
<name>A0AAP0JBX0_9MAGN</name>
<keyword evidence="1" id="KW-0677">Repeat</keyword>
<feature type="region of interest" description="Disordered" evidence="3">
    <location>
        <begin position="293"/>
        <end position="316"/>
    </location>
</feature>
<evidence type="ECO:0000313" key="5">
    <source>
        <dbReference type="EMBL" id="KAK9131219.1"/>
    </source>
</evidence>
<evidence type="ECO:0000256" key="1">
    <source>
        <dbReference type="ARBA" id="ARBA00022737"/>
    </source>
</evidence>
<evidence type="ECO:0000313" key="6">
    <source>
        <dbReference type="Proteomes" id="UP001417504"/>
    </source>
</evidence>
<dbReference type="PROSITE" id="PS50103">
    <property type="entry name" value="ZF_C3H1"/>
    <property type="match status" value="2"/>
</dbReference>
<dbReference type="GO" id="GO:0008270">
    <property type="term" value="F:zinc ion binding"/>
    <property type="evidence" value="ECO:0007669"/>
    <property type="project" value="UniProtKB-KW"/>
</dbReference>
<evidence type="ECO:0000256" key="3">
    <source>
        <dbReference type="SAM" id="MobiDB-lite"/>
    </source>
</evidence>
<feature type="region of interest" description="Disordered" evidence="3">
    <location>
        <begin position="354"/>
        <end position="376"/>
    </location>
</feature>
<dbReference type="EMBL" id="JBBNAE010000004">
    <property type="protein sequence ID" value="KAK9131219.1"/>
    <property type="molecule type" value="Genomic_DNA"/>
</dbReference>
<dbReference type="GO" id="GO:0045892">
    <property type="term" value="P:negative regulation of DNA-templated transcription"/>
    <property type="evidence" value="ECO:0007669"/>
    <property type="project" value="InterPro"/>
</dbReference>
<feature type="domain" description="C3H1-type" evidence="4">
    <location>
        <begin position="417"/>
        <end position="440"/>
    </location>
</feature>
<dbReference type="InterPro" id="IPR000571">
    <property type="entry name" value="Znf_CCCH"/>
</dbReference>
<sequence length="737" mass="80807">MESAGIDTQTPVKVNEVAVAFPPYRRSPLKSKTLQIFVRILSLYDYKSLNNANIQIISENPVTDDQCKEPEVTTQEGLQDGNLLAENAMESSDIQIQKEALNSSEILHEVEHMVGIEEKGEQQFDPLIEEKYLTIVNELENTVMPELYQGAQALMDNKVDDTKDMTSCSEMNLANNMECERCQIDTITLVDSSLMPLDDDENEEGEILDGGVSIQSDESFLKDSLALEERNADVVVIELERQQVEIDLLVNRPSSPLDNQDTEEGEILDAPSVPYLVETVDTLSNFTEAQEKFGKGGGMEEKSNTTSGGKTLNVKEPSCGAGGKEVNGSSGSCNFLLNDPVASSPSRELKIAMERSENTSTELRERKKRAEKNRQQGVKRLKLQPITKPKPPCKFLPRNSCLKGDDCPFDHQLSKYACDRFKSNGFCERGDKCLFSHEIKSIESSNLASTSGQKEPEPSSLQNNMSSQTPKTVKETSAKMPVVDAALKTKEQTAKGSDIIGKRQLNSSSPSLQIVKKIRETNSSAPSSNNLIHRHQSKYVTNSGLRQPPTQAPKGISFLSFVKPPLNDTNKLVHDSSPSERGRGSETHNGNNQNESEKFRNANETPCGTPASPFLPLCQSPTFATAEKTRNSNGPPWKIPASKISFGESPSAGLELQKNSTPTASSAQKALLSTMAFASKYRAEMIGNSTQTPLSNDLNNGTKVGNFPCSGRIQRSSMSASKILQEFLFAANDDNKA</sequence>
<proteinExistence type="predicted"/>
<feature type="region of interest" description="Disordered" evidence="3">
    <location>
        <begin position="444"/>
        <end position="476"/>
    </location>
</feature>
<feature type="zinc finger region" description="C3H1-type" evidence="2">
    <location>
        <begin position="417"/>
        <end position="440"/>
    </location>
</feature>
<feature type="compositionally biased region" description="Basic and acidic residues" evidence="3">
    <location>
        <begin position="293"/>
        <end position="303"/>
    </location>
</feature>
<protein>
    <recommendedName>
        <fullName evidence="4">C3H1-type domain-containing protein</fullName>
    </recommendedName>
</protein>
<dbReference type="SMART" id="SM00356">
    <property type="entry name" value="ZnF_C3H1"/>
    <property type="match status" value="2"/>
</dbReference>
<dbReference type="GO" id="GO:0005634">
    <property type="term" value="C:nucleus"/>
    <property type="evidence" value="ECO:0007669"/>
    <property type="project" value="TreeGrafter"/>
</dbReference>
<feature type="compositionally biased region" description="Polar residues" evidence="3">
    <location>
        <begin position="444"/>
        <end position="471"/>
    </location>
</feature>
<reference evidence="5 6" key="1">
    <citation type="submission" date="2024-01" db="EMBL/GenBank/DDBJ databases">
        <title>Genome assemblies of Stephania.</title>
        <authorList>
            <person name="Yang L."/>
        </authorList>
    </citation>
    <scope>NUCLEOTIDE SEQUENCE [LARGE SCALE GENOMIC DNA]</scope>
    <source>
        <strain evidence="5">QJT</strain>
        <tissue evidence="5">Leaf</tissue>
    </source>
</reference>
<keyword evidence="2" id="KW-0862">Zinc</keyword>
<feature type="compositionally biased region" description="Basic and acidic residues" evidence="3">
    <location>
        <begin position="571"/>
        <end position="586"/>
    </location>
</feature>
<feature type="region of interest" description="Disordered" evidence="3">
    <location>
        <begin position="626"/>
        <end position="645"/>
    </location>
</feature>
<dbReference type="Gene3D" id="4.10.1000.10">
    <property type="entry name" value="Zinc finger, CCCH-type"/>
    <property type="match status" value="1"/>
</dbReference>
<accession>A0AAP0JBX0</accession>
<dbReference type="GO" id="GO:0003723">
    <property type="term" value="F:RNA binding"/>
    <property type="evidence" value="ECO:0007669"/>
    <property type="project" value="InterPro"/>
</dbReference>
<feature type="region of interest" description="Disordered" evidence="3">
    <location>
        <begin position="542"/>
        <end position="613"/>
    </location>
</feature>
<dbReference type="AlphaFoldDB" id="A0AAP0JBX0"/>
<feature type="domain" description="C3H1-type" evidence="4">
    <location>
        <begin position="387"/>
        <end position="414"/>
    </location>
</feature>
<keyword evidence="2" id="KW-0479">Metal-binding</keyword>
<feature type="compositionally biased region" description="Basic residues" evidence="3">
    <location>
        <begin position="366"/>
        <end position="376"/>
    </location>
</feature>
<organism evidence="5 6">
    <name type="scientific">Stephania japonica</name>
    <dbReference type="NCBI Taxonomy" id="461633"/>
    <lineage>
        <taxon>Eukaryota</taxon>
        <taxon>Viridiplantae</taxon>
        <taxon>Streptophyta</taxon>
        <taxon>Embryophyta</taxon>
        <taxon>Tracheophyta</taxon>
        <taxon>Spermatophyta</taxon>
        <taxon>Magnoliopsida</taxon>
        <taxon>Ranunculales</taxon>
        <taxon>Menispermaceae</taxon>
        <taxon>Menispermoideae</taxon>
        <taxon>Cissampelideae</taxon>
        <taxon>Stephania</taxon>
    </lineage>
</organism>
<evidence type="ECO:0000259" key="4">
    <source>
        <dbReference type="PROSITE" id="PS50103"/>
    </source>
</evidence>
<keyword evidence="6" id="KW-1185">Reference proteome</keyword>
<keyword evidence="2" id="KW-0863">Zinc-finger</keyword>
<gene>
    <name evidence="5" type="ORF">Sjap_011706</name>
</gene>
<feature type="compositionally biased region" description="Basic and acidic residues" evidence="3">
    <location>
        <begin position="354"/>
        <end position="365"/>
    </location>
</feature>
<dbReference type="PANTHER" id="PTHR13119">
    <property type="entry name" value="ZINC FINGER CCCH DOMAIN-CONTAINING PROTEI"/>
    <property type="match status" value="1"/>
</dbReference>
<dbReference type="InterPro" id="IPR045124">
    <property type="entry name" value="Su(sable)-like"/>
</dbReference>